<organism evidence="4 5">
    <name type="scientific">Rossellomorea pakistanensis</name>
    <dbReference type="NCBI Taxonomy" id="992288"/>
    <lineage>
        <taxon>Bacteria</taxon>
        <taxon>Bacillati</taxon>
        <taxon>Bacillota</taxon>
        <taxon>Bacilli</taxon>
        <taxon>Bacillales</taxon>
        <taxon>Bacillaceae</taxon>
        <taxon>Rossellomorea</taxon>
    </lineage>
</organism>
<feature type="signal peptide" evidence="2">
    <location>
        <begin position="1"/>
        <end position="22"/>
    </location>
</feature>
<reference evidence="4 5" key="1">
    <citation type="submission" date="2021-01" db="EMBL/GenBank/DDBJ databases">
        <title>Genomic Encyclopedia of Type Strains, Phase IV (KMG-IV): sequencing the most valuable type-strain genomes for metagenomic binning, comparative biology and taxonomic classification.</title>
        <authorList>
            <person name="Goeker M."/>
        </authorList>
    </citation>
    <scope>NUCLEOTIDE SEQUENCE [LARGE SCALE GENOMIC DNA]</scope>
    <source>
        <strain evidence="4 5">DSM 24834</strain>
    </source>
</reference>
<feature type="chain" id="PRO_5045522860" description="DUF1541 domain-containing protein" evidence="2">
    <location>
        <begin position="23"/>
        <end position="201"/>
    </location>
</feature>
<name>A0ABS2NHX4_9BACI</name>
<proteinExistence type="predicted"/>
<sequence>MLKKPVLLSILAALFLVLGACANENDTNTDDTANKETTEETEKEGNKKNMEGMDHGDMDHSSSGEVPEGLKEAENPTYKVGSKAIIETGHMEGMKGAEATIVGAYDTTAYAISYTPTNGGVRVENHKWVIHEEIPDAGDEPLKPGTEVSINASHMEGMDGATAEIDSAEQTTVYMINFTPTTDREDVKNHKWVTESELSPK</sequence>
<dbReference type="PROSITE" id="PS51257">
    <property type="entry name" value="PROKAR_LIPOPROTEIN"/>
    <property type="match status" value="1"/>
</dbReference>
<evidence type="ECO:0000256" key="2">
    <source>
        <dbReference type="SAM" id="SignalP"/>
    </source>
</evidence>
<dbReference type="Proteomes" id="UP001646157">
    <property type="component" value="Unassembled WGS sequence"/>
</dbReference>
<evidence type="ECO:0000256" key="1">
    <source>
        <dbReference type="SAM" id="MobiDB-lite"/>
    </source>
</evidence>
<dbReference type="InterPro" id="IPR011438">
    <property type="entry name" value="DUF1541"/>
</dbReference>
<feature type="domain" description="DUF1541" evidence="3">
    <location>
        <begin position="144"/>
        <end position="195"/>
    </location>
</feature>
<dbReference type="EMBL" id="JAFBDZ010000004">
    <property type="protein sequence ID" value="MBM7587477.1"/>
    <property type="molecule type" value="Genomic_DNA"/>
</dbReference>
<evidence type="ECO:0000313" key="4">
    <source>
        <dbReference type="EMBL" id="MBM7587477.1"/>
    </source>
</evidence>
<feature type="region of interest" description="Disordered" evidence="1">
    <location>
        <begin position="25"/>
        <end position="76"/>
    </location>
</feature>
<feature type="domain" description="DUF1541" evidence="3">
    <location>
        <begin position="80"/>
        <end position="131"/>
    </location>
</feature>
<keyword evidence="2" id="KW-0732">Signal</keyword>
<keyword evidence="5" id="KW-1185">Reference proteome</keyword>
<dbReference type="Gene3D" id="2.30.30.1210">
    <property type="entry name" value="Domain of unknown function DUF1541"/>
    <property type="match status" value="1"/>
</dbReference>
<accession>A0ABS2NHX4</accession>
<feature type="compositionally biased region" description="Basic and acidic residues" evidence="1">
    <location>
        <begin position="32"/>
        <end position="74"/>
    </location>
</feature>
<dbReference type="RefSeq" id="WP_205174637.1">
    <property type="nucleotide sequence ID" value="NZ_JAFBDZ010000004.1"/>
</dbReference>
<protein>
    <recommendedName>
        <fullName evidence="3">DUF1541 domain-containing protein</fullName>
    </recommendedName>
</protein>
<gene>
    <name evidence="4" type="ORF">JOC86_004050</name>
</gene>
<evidence type="ECO:0000259" key="3">
    <source>
        <dbReference type="Pfam" id="PF07563"/>
    </source>
</evidence>
<dbReference type="Pfam" id="PF07563">
    <property type="entry name" value="DUF1541"/>
    <property type="match status" value="2"/>
</dbReference>
<comment type="caution">
    <text evidence="4">The sequence shown here is derived from an EMBL/GenBank/DDBJ whole genome shotgun (WGS) entry which is preliminary data.</text>
</comment>
<evidence type="ECO:0000313" key="5">
    <source>
        <dbReference type="Proteomes" id="UP001646157"/>
    </source>
</evidence>